<keyword evidence="8" id="KW-1185">Reference proteome</keyword>
<dbReference type="AlphaFoldDB" id="A0A5N4C7T1"/>
<feature type="signal peptide" evidence="5">
    <location>
        <begin position="1"/>
        <end position="21"/>
    </location>
</feature>
<evidence type="ECO:0000256" key="3">
    <source>
        <dbReference type="ARBA" id="ARBA00023157"/>
    </source>
</evidence>
<dbReference type="GO" id="GO:0005886">
    <property type="term" value="C:plasma membrane"/>
    <property type="evidence" value="ECO:0007669"/>
    <property type="project" value="TreeGrafter"/>
</dbReference>
<dbReference type="EMBL" id="JWIN03000033">
    <property type="protein sequence ID" value="KAB1254927.1"/>
    <property type="molecule type" value="Genomic_DNA"/>
</dbReference>
<dbReference type="PANTHER" id="PTHR20859">
    <property type="entry name" value="INTERFERON/INTERLEUKIN RECEPTOR"/>
    <property type="match status" value="1"/>
</dbReference>
<evidence type="ECO:0000256" key="2">
    <source>
        <dbReference type="ARBA" id="ARBA00022729"/>
    </source>
</evidence>
<reference evidence="7 8" key="1">
    <citation type="journal article" date="2019" name="Mol. Ecol. Resour.">
        <title>Improving Illumina assemblies with Hi-C and long reads: an example with the North African dromedary.</title>
        <authorList>
            <person name="Elbers J.P."/>
            <person name="Rogers M.F."/>
            <person name="Perelman P.L."/>
            <person name="Proskuryakova A.A."/>
            <person name="Serdyukova N.A."/>
            <person name="Johnson W.E."/>
            <person name="Horin P."/>
            <person name="Corander J."/>
            <person name="Murphy D."/>
            <person name="Burger P.A."/>
        </authorList>
    </citation>
    <scope>NUCLEOTIDE SEQUENCE [LARGE SCALE GENOMIC DNA]</scope>
    <source>
        <strain evidence="7">Drom800</strain>
        <tissue evidence="7">Blood</tissue>
    </source>
</reference>
<sequence>MLPRLVVPLAALLSLRFVSRAHELPKPPSAWFAAEFFHHVLHWTPIPNQSESTYYEVELLRYGENLWKPIPNCSQTPMLSCDLTMATLDLYHSSGYLAKVRAVNGSQCSNWTHPQTRFTMDEVTLTVGSVKLELHSGVIRGTIHPPRPSVAPAGDTYESIFPHFREYTIEVRKVPEPSKVRAFPQASLPFHPV</sequence>
<proteinExistence type="inferred from homology"/>
<feature type="domain" description="Fibronectin type-III" evidence="6">
    <location>
        <begin position="7"/>
        <end position="111"/>
    </location>
</feature>
<dbReference type="InterPro" id="IPR013783">
    <property type="entry name" value="Ig-like_fold"/>
</dbReference>
<dbReference type="Gene3D" id="2.60.40.10">
    <property type="entry name" value="Immunoglobulins"/>
    <property type="match status" value="2"/>
</dbReference>
<evidence type="ECO:0000259" key="6">
    <source>
        <dbReference type="Pfam" id="PF01108"/>
    </source>
</evidence>
<evidence type="ECO:0000256" key="5">
    <source>
        <dbReference type="SAM" id="SignalP"/>
    </source>
</evidence>
<evidence type="ECO:0000256" key="1">
    <source>
        <dbReference type="ARBA" id="ARBA00005399"/>
    </source>
</evidence>
<keyword evidence="3" id="KW-1015">Disulfide bond</keyword>
<evidence type="ECO:0000313" key="7">
    <source>
        <dbReference type="EMBL" id="KAB1254927.1"/>
    </source>
</evidence>
<keyword evidence="4 7" id="KW-0675">Receptor</keyword>
<evidence type="ECO:0000256" key="4">
    <source>
        <dbReference type="ARBA" id="ARBA00023170"/>
    </source>
</evidence>
<dbReference type="Proteomes" id="UP000299084">
    <property type="component" value="Unassembled WGS sequence"/>
</dbReference>
<comment type="caution">
    <text evidence="7">The sequence shown here is derived from an EMBL/GenBank/DDBJ whole genome shotgun (WGS) entry which is preliminary data.</text>
</comment>
<dbReference type="InterPro" id="IPR036116">
    <property type="entry name" value="FN3_sf"/>
</dbReference>
<dbReference type="InterPro" id="IPR050650">
    <property type="entry name" value="Type-II_Cytokine-TF_Rcpt"/>
</dbReference>
<dbReference type="FunFam" id="2.60.40.10:FF:000348">
    <property type="entry name" value="Interleukin 20 receptor subunit alpha"/>
    <property type="match status" value="1"/>
</dbReference>
<feature type="chain" id="PRO_5024352856" evidence="5">
    <location>
        <begin position="22"/>
        <end position="193"/>
    </location>
</feature>
<protein>
    <submittedName>
        <fullName evidence="7">Interleukin-10 receptor subunit alpha</fullName>
    </submittedName>
</protein>
<gene>
    <name evidence="7" type="ORF">Cadr_000028914</name>
</gene>
<dbReference type="SUPFAM" id="SSF49265">
    <property type="entry name" value="Fibronectin type III"/>
    <property type="match status" value="2"/>
</dbReference>
<accession>A0A5N4C7T1</accession>
<name>A0A5N4C7T1_CAMDR</name>
<dbReference type="Pfam" id="PF01108">
    <property type="entry name" value="Tissue_fac"/>
    <property type="match status" value="1"/>
</dbReference>
<dbReference type="InterPro" id="IPR003961">
    <property type="entry name" value="FN3_dom"/>
</dbReference>
<organism evidence="7 8">
    <name type="scientific">Camelus dromedarius</name>
    <name type="common">Dromedary</name>
    <name type="synonym">Arabian camel</name>
    <dbReference type="NCBI Taxonomy" id="9838"/>
    <lineage>
        <taxon>Eukaryota</taxon>
        <taxon>Metazoa</taxon>
        <taxon>Chordata</taxon>
        <taxon>Craniata</taxon>
        <taxon>Vertebrata</taxon>
        <taxon>Euteleostomi</taxon>
        <taxon>Mammalia</taxon>
        <taxon>Eutheria</taxon>
        <taxon>Laurasiatheria</taxon>
        <taxon>Artiodactyla</taxon>
        <taxon>Tylopoda</taxon>
        <taxon>Camelidae</taxon>
        <taxon>Camelus</taxon>
    </lineage>
</organism>
<dbReference type="PANTHER" id="PTHR20859:SF90">
    <property type="entry name" value="INTERLEUKIN-10 RECEPTOR SUBUNIT ALPHA"/>
    <property type="match status" value="1"/>
</dbReference>
<comment type="similarity">
    <text evidence="1">Belongs to the type II cytokine receptor family.</text>
</comment>
<dbReference type="GO" id="GO:0004920">
    <property type="term" value="F:interleukin-10 receptor activity"/>
    <property type="evidence" value="ECO:0007669"/>
    <property type="project" value="TreeGrafter"/>
</dbReference>
<keyword evidence="2 5" id="KW-0732">Signal</keyword>
<evidence type="ECO:0000313" key="8">
    <source>
        <dbReference type="Proteomes" id="UP000299084"/>
    </source>
</evidence>